<protein>
    <submittedName>
        <fullName evidence="1">Fe2OG dioxygenase domain-containing protein</fullName>
    </submittedName>
</protein>
<sequence length="466" mass="52268">MFLHGTTEANLCRLSLILAKRVSRHNHLRFLSLEIMSTGQNGKVETTPSGSNASARLLSDSHVDGNGLSGNEFYSSRGKNGRNRSRMSKWKVHQSASPSFSNEDFPPLDVNLVSSSKGGHIDKMKTRIDLGPGQKTDIIVSTQLEDSPLSNYVSQHDDSSPSAPLFNKEMKHAHANASPYKRNYFKHELDAKKWDSSHRLHNVEPFDICLSRRRNFRMEKENECRQTVDWTREGILRPGMVLLKHYLTIREQVNPGALPSILIVRICQELGKGPGGFYQPGYNDGAKLRLRMMCLGLDWDPQTRKYGKKRQVDGCEPSVIPSEFKQLVQRSMSEAHALIKMDSKVSNVEDILPALSPDICIVNFYNTSGRLGLHQDRDESRYSLKKGLPVVSFSVGDSAEFLYGDERDANKAEKVLLESGDVLIFGGESRHVFHGVSSINPNSAPGALLENTMLRPGRLNLTFRQY</sequence>
<organism evidence="1 2">
    <name type="scientific">Citrus sinensis</name>
    <name type="common">Sweet orange</name>
    <name type="synonym">Citrus aurantium var. sinensis</name>
    <dbReference type="NCBI Taxonomy" id="2711"/>
    <lineage>
        <taxon>Eukaryota</taxon>
        <taxon>Viridiplantae</taxon>
        <taxon>Streptophyta</taxon>
        <taxon>Embryophyta</taxon>
        <taxon>Tracheophyta</taxon>
        <taxon>Spermatophyta</taxon>
        <taxon>Magnoliopsida</taxon>
        <taxon>eudicotyledons</taxon>
        <taxon>Gunneridae</taxon>
        <taxon>Pentapetalae</taxon>
        <taxon>rosids</taxon>
        <taxon>malvids</taxon>
        <taxon>Sapindales</taxon>
        <taxon>Rutaceae</taxon>
        <taxon>Aurantioideae</taxon>
        <taxon>Citrus</taxon>
    </lineage>
</organism>
<keyword evidence="1" id="KW-0560">Oxidoreductase</keyword>
<comment type="caution">
    <text evidence="1">The sequence shown here is derived from an EMBL/GenBank/DDBJ whole genome shotgun (WGS) entry which is preliminary data.</text>
</comment>
<reference evidence="2" key="1">
    <citation type="journal article" date="2023" name="Hortic. Res.">
        <title>A chromosome-level phased genome enabling allele-level studies in sweet orange: a case study on citrus Huanglongbing tolerance.</title>
        <authorList>
            <person name="Wu B."/>
            <person name="Yu Q."/>
            <person name="Deng Z."/>
            <person name="Duan Y."/>
            <person name="Luo F."/>
            <person name="Gmitter F. Jr."/>
        </authorList>
    </citation>
    <scope>NUCLEOTIDE SEQUENCE [LARGE SCALE GENOMIC DNA]</scope>
    <source>
        <strain evidence="2">cv. Valencia</strain>
    </source>
</reference>
<evidence type="ECO:0000313" key="2">
    <source>
        <dbReference type="Proteomes" id="UP000829398"/>
    </source>
</evidence>
<accession>A0ACB8JXD8</accession>
<dbReference type="EMBL" id="CM039175">
    <property type="protein sequence ID" value="KAH9736862.1"/>
    <property type="molecule type" value="Genomic_DNA"/>
</dbReference>
<name>A0ACB8JXD8_CITSI</name>
<gene>
    <name evidence="1" type="ORF">KPL71_018249</name>
</gene>
<proteinExistence type="predicted"/>
<keyword evidence="1" id="KW-0223">Dioxygenase</keyword>
<dbReference type="Proteomes" id="UP000829398">
    <property type="component" value="Chromosome 6"/>
</dbReference>
<keyword evidence="2" id="KW-1185">Reference proteome</keyword>
<evidence type="ECO:0000313" key="1">
    <source>
        <dbReference type="EMBL" id="KAH9736862.1"/>
    </source>
</evidence>